<dbReference type="Proteomes" id="UP001497512">
    <property type="component" value="Chromosome 4"/>
</dbReference>
<feature type="region of interest" description="Disordered" evidence="1">
    <location>
        <begin position="97"/>
        <end position="127"/>
    </location>
</feature>
<dbReference type="PANTHER" id="PTHR36048">
    <property type="entry name" value="RIBOSOME MATURATION FACTOR"/>
    <property type="match status" value="1"/>
</dbReference>
<reference evidence="2" key="1">
    <citation type="submission" date="2024-02" db="EMBL/GenBank/DDBJ databases">
        <authorList>
            <consortium name="ELIXIR-Norway"/>
            <consortium name="Elixir Norway"/>
        </authorList>
    </citation>
    <scope>NUCLEOTIDE SEQUENCE</scope>
</reference>
<name>A0ABP0ULC5_9BRYO</name>
<feature type="compositionally biased region" description="Low complexity" evidence="1">
    <location>
        <begin position="204"/>
        <end position="213"/>
    </location>
</feature>
<gene>
    <name evidence="2" type="ORF">CSSPTR1EN2_LOCUS16647</name>
</gene>
<feature type="compositionally biased region" description="Polar residues" evidence="1">
    <location>
        <begin position="104"/>
        <end position="115"/>
    </location>
</feature>
<evidence type="ECO:0000313" key="3">
    <source>
        <dbReference type="Proteomes" id="UP001497512"/>
    </source>
</evidence>
<evidence type="ECO:0000256" key="1">
    <source>
        <dbReference type="SAM" id="MobiDB-lite"/>
    </source>
</evidence>
<keyword evidence="3" id="KW-1185">Reference proteome</keyword>
<feature type="compositionally biased region" description="Polar residues" evidence="1">
    <location>
        <begin position="173"/>
        <end position="190"/>
    </location>
</feature>
<dbReference type="EMBL" id="OZ019896">
    <property type="protein sequence ID" value="CAK9223069.1"/>
    <property type="molecule type" value="Genomic_DNA"/>
</dbReference>
<accession>A0ABP0ULC5</accession>
<feature type="region of interest" description="Disordered" evidence="1">
    <location>
        <begin position="45"/>
        <end position="70"/>
    </location>
</feature>
<organism evidence="2 3">
    <name type="scientific">Sphagnum troendelagicum</name>
    <dbReference type="NCBI Taxonomy" id="128251"/>
    <lineage>
        <taxon>Eukaryota</taxon>
        <taxon>Viridiplantae</taxon>
        <taxon>Streptophyta</taxon>
        <taxon>Embryophyta</taxon>
        <taxon>Bryophyta</taxon>
        <taxon>Sphagnophytina</taxon>
        <taxon>Sphagnopsida</taxon>
        <taxon>Sphagnales</taxon>
        <taxon>Sphagnaceae</taxon>
        <taxon>Sphagnum</taxon>
    </lineage>
</organism>
<protein>
    <submittedName>
        <fullName evidence="2">Uncharacterized protein</fullName>
    </submittedName>
</protein>
<dbReference type="PANTHER" id="PTHR36048:SF1">
    <property type="entry name" value="RIBOSOME MATURATION FACTOR"/>
    <property type="match status" value="1"/>
</dbReference>
<evidence type="ECO:0000313" key="2">
    <source>
        <dbReference type="EMBL" id="CAK9223069.1"/>
    </source>
</evidence>
<proteinExistence type="predicted"/>
<feature type="region of interest" description="Disordered" evidence="1">
    <location>
        <begin position="149"/>
        <end position="225"/>
    </location>
</feature>
<sequence>MAAFNPPTNMDFSMGSTEQKMSMSLDDIIKHTKKEKGKMHRAAIKNGNRKLNGPGAKAALQKSVASRSASMRQGKLAQARSNNGGVNFPATQAASKKAFAAPVNTRSRQFMNSSEPGRRNALGRRRNGQKLANTYAAAGGNMKILVVNNPSKNGAGRPSGTFGRRKAMAGPNRQATSVAQNSNPVQNQRPKTLDSLFASIRNNAQQAAPAQQGGRRRGGGWRPAA</sequence>